<evidence type="ECO:0000313" key="3">
    <source>
        <dbReference type="EMBL" id="SEV83595.1"/>
    </source>
</evidence>
<reference evidence="4" key="1">
    <citation type="submission" date="2016-10" db="EMBL/GenBank/DDBJ databases">
        <authorList>
            <person name="Varghese N."/>
            <person name="Submissions S."/>
        </authorList>
    </citation>
    <scope>NUCLEOTIDE SEQUENCE [LARGE SCALE GENOMIC DNA]</scope>
    <source>
        <strain evidence="4">CGMCC 1.12402</strain>
    </source>
</reference>
<dbReference type="EMBL" id="FOIR01000001">
    <property type="protein sequence ID" value="SEV83595.1"/>
    <property type="molecule type" value="Genomic_DNA"/>
</dbReference>
<feature type="chain" id="PRO_5011629246" evidence="1">
    <location>
        <begin position="26"/>
        <end position="298"/>
    </location>
</feature>
<dbReference type="RefSeq" id="WP_090256402.1">
    <property type="nucleotide sequence ID" value="NZ_FOIR01000001.1"/>
</dbReference>
<gene>
    <name evidence="3" type="ORF">SAMN05216290_0085</name>
</gene>
<evidence type="ECO:0000256" key="1">
    <source>
        <dbReference type="SAM" id="SignalP"/>
    </source>
</evidence>
<dbReference type="AlphaFoldDB" id="A0A1I0M549"/>
<organism evidence="3 4">
    <name type="scientific">Roseivirga pacifica</name>
    <dbReference type="NCBI Taxonomy" id="1267423"/>
    <lineage>
        <taxon>Bacteria</taxon>
        <taxon>Pseudomonadati</taxon>
        <taxon>Bacteroidota</taxon>
        <taxon>Cytophagia</taxon>
        <taxon>Cytophagales</taxon>
        <taxon>Roseivirgaceae</taxon>
        <taxon>Roseivirga</taxon>
    </lineage>
</organism>
<dbReference type="OrthoDB" id="7172093at2"/>
<dbReference type="GeneID" id="99984849"/>
<name>A0A1I0M549_9BACT</name>
<dbReference type="InterPro" id="IPR000073">
    <property type="entry name" value="AB_hydrolase_1"/>
</dbReference>
<dbReference type="SUPFAM" id="SSF53474">
    <property type="entry name" value="alpha/beta-Hydrolases"/>
    <property type="match status" value="1"/>
</dbReference>
<protein>
    <submittedName>
        <fullName evidence="3">Pimeloyl-ACP methyl ester carboxylesterase</fullName>
    </submittedName>
</protein>
<proteinExistence type="predicted"/>
<evidence type="ECO:0000313" key="4">
    <source>
        <dbReference type="Proteomes" id="UP000199437"/>
    </source>
</evidence>
<dbReference type="InterPro" id="IPR029058">
    <property type="entry name" value="AB_hydrolase_fold"/>
</dbReference>
<dbReference type="Gene3D" id="3.40.50.1820">
    <property type="entry name" value="alpha/beta hydrolase"/>
    <property type="match status" value="1"/>
</dbReference>
<dbReference type="Pfam" id="PF12697">
    <property type="entry name" value="Abhydrolase_6"/>
    <property type="match status" value="1"/>
</dbReference>
<keyword evidence="4" id="KW-1185">Reference proteome</keyword>
<dbReference type="PANTHER" id="PTHR43798">
    <property type="entry name" value="MONOACYLGLYCEROL LIPASE"/>
    <property type="match status" value="1"/>
</dbReference>
<dbReference type="InterPro" id="IPR050266">
    <property type="entry name" value="AB_hydrolase_sf"/>
</dbReference>
<evidence type="ECO:0000259" key="2">
    <source>
        <dbReference type="Pfam" id="PF12697"/>
    </source>
</evidence>
<dbReference type="Proteomes" id="UP000199437">
    <property type="component" value="Unassembled WGS sequence"/>
</dbReference>
<keyword evidence="1" id="KW-0732">Signal</keyword>
<dbReference type="STRING" id="1267423.SAMN05216290_0085"/>
<sequence length="298" mass="33034">MKKSTLKLSMACLILLGMFTNQAIANNQPGLKVEVSGMGQPIILIPGITCAGDVWDETLTAMGGGYQYHVMTLPGFAGNAPLNNVETEGFFSQVEVMILNYITENKLEKPIIIGHSLGGFLALKIGISNPDLPSKLVIVDSLPFLAGIQMPYIQTEEQATQFAKQVKATMIGSNSQSQEEQMAYQKEMLKSMIRDEDKIAITAKWGAQSDVTTIAQAMYEMYATDLRQEVAEIKAPTLVLGAWIAYKNYGVTRESCLASYKAQYQAQPNVTVDLTDNGNHFIMWDDPEFFYNWLNKFL</sequence>
<feature type="domain" description="AB hydrolase-1" evidence="2">
    <location>
        <begin position="42"/>
        <end position="291"/>
    </location>
</feature>
<accession>A0A1I0M549</accession>
<feature type="signal peptide" evidence="1">
    <location>
        <begin position="1"/>
        <end position="25"/>
    </location>
</feature>